<evidence type="ECO:0000313" key="5">
    <source>
        <dbReference type="Proteomes" id="UP000177122"/>
    </source>
</evidence>
<dbReference type="Gene3D" id="4.10.410.60">
    <property type="match status" value="1"/>
</dbReference>
<proteinExistence type="inferred from homology"/>
<sequence length="63" mass="7273">MKTKTHKSYAKRVKVTKTGKVLLRKPGINHFNAKESRSKQLIKKHRVDLPMSSKAKQRFLLGV</sequence>
<evidence type="ECO:0000256" key="2">
    <source>
        <dbReference type="ARBA" id="ARBA00022980"/>
    </source>
</evidence>
<evidence type="ECO:0000256" key="3">
    <source>
        <dbReference type="ARBA" id="ARBA00023274"/>
    </source>
</evidence>
<name>A0A1G2D084_9BACT</name>
<dbReference type="EMBL" id="MHLI01000004">
    <property type="protein sequence ID" value="OGZ06340.1"/>
    <property type="molecule type" value="Genomic_DNA"/>
</dbReference>
<gene>
    <name evidence="4" type="ORF">A2845_00895</name>
</gene>
<dbReference type="GO" id="GO:1990904">
    <property type="term" value="C:ribonucleoprotein complex"/>
    <property type="evidence" value="ECO:0007669"/>
    <property type="project" value="UniProtKB-KW"/>
</dbReference>
<dbReference type="GO" id="GO:0005840">
    <property type="term" value="C:ribosome"/>
    <property type="evidence" value="ECO:0007669"/>
    <property type="project" value="UniProtKB-KW"/>
</dbReference>
<comment type="caution">
    <text evidence="4">The sequence shown here is derived from an EMBL/GenBank/DDBJ whole genome shotgun (WGS) entry which is preliminary data.</text>
</comment>
<organism evidence="4 5">
    <name type="scientific">Candidatus Lloydbacteria bacterium RIFCSPHIGHO2_01_FULL_49_22</name>
    <dbReference type="NCBI Taxonomy" id="1798658"/>
    <lineage>
        <taxon>Bacteria</taxon>
        <taxon>Candidatus Lloydiibacteriota</taxon>
    </lineage>
</organism>
<keyword evidence="3" id="KW-0687">Ribonucleoprotein</keyword>
<dbReference type="GO" id="GO:0006412">
    <property type="term" value="P:translation"/>
    <property type="evidence" value="ECO:0007669"/>
    <property type="project" value="InterPro"/>
</dbReference>
<evidence type="ECO:0000313" key="4">
    <source>
        <dbReference type="EMBL" id="OGZ06340.1"/>
    </source>
</evidence>
<comment type="similarity">
    <text evidence="1">Belongs to the bacterial ribosomal protein bL35 family.</text>
</comment>
<dbReference type="GO" id="GO:0003735">
    <property type="term" value="F:structural constituent of ribosome"/>
    <property type="evidence" value="ECO:0007669"/>
    <property type="project" value="InterPro"/>
</dbReference>
<dbReference type="Pfam" id="PF01632">
    <property type="entry name" value="Ribosomal_L35p"/>
    <property type="match status" value="1"/>
</dbReference>
<dbReference type="InterPro" id="IPR037229">
    <property type="entry name" value="Ribosomal_bL35_sf"/>
</dbReference>
<reference evidence="4 5" key="1">
    <citation type="journal article" date="2016" name="Nat. Commun.">
        <title>Thousands of microbial genomes shed light on interconnected biogeochemical processes in an aquifer system.</title>
        <authorList>
            <person name="Anantharaman K."/>
            <person name="Brown C.T."/>
            <person name="Hug L.A."/>
            <person name="Sharon I."/>
            <person name="Castelle C.J."/>
            <person name="Probst A.J."/>
            <person name="Thomas B.C."/>
            <person name="Singh A."/>
            <person name="Wilkins M.J."/>
            <person name="Karaoz U."/>
            <person name="Brodie E.L."/>
            <person name="Williams K.H."/>
            <person name="Hubbard S.S."/>
            <person name="Banfield J.F."/>
        </authorList>
    </citation>
    <scope>NUCLEOTIDE SEQUENCE [LARGE SCALE GENOMIC DNA]</scope>
</reference>
<evidence type="ECO:0000256" key="1">
    <source>
        <dbReference type="ARBA" id="ARBA00006598"/>
    </source>
</evidence>
<dbReference type="InterPro" id="IPR021137">
    <property type="entry name" value="Ribosomal_bL35-like"/>
</dbReference>
<keyword evidence="2" id="KW-0689">Ribosomal protein</keyword>
<evidence type="ECO:0008006" key="6">
    <source>
        <dbReference type="Google" id="ProtNLM"/>
    </source>
</evidence>
<dbReference type="SUPFAM" id="SSF143034">
    <property type="entry name" value="L35p-like"/>
    <property type="match status" value="1"/>
</dbReference>
<accession>A0A1G2D084</accession>
<dbReference type="Proteomes" id="UP000177122">
    <property type="component" value="Unassembled WGS sequence"/>
</dbReference>
<protein>
    <recommendedName>
        <fullName evidence="6">50S ribosomal protein L35</fullName>
    </recommendedName>
</protein>
<dbReference type="AlphaFoldDB" id="A0A1G2D084"/>